<proteinExistence type="inferred from homology"/>
<keyword evidence="2" id="KW-0808">Transferase</keyword>
<feature type="binding site" evidence="3">
    <location>
        <position position="92"/>
    </location>
    <ligand>
        <name>L-tryptophan</name>
        <dbReference type="ChEBI" id="CHEBI:57912"/>
    </ligand>
</feature>
<dbReference type="Pfam" id="PF11991">
    <property type="entry name" value="Trp_DMAT"/>
    <property type="match status" value="1"/>
</dbReference>
<feature type="binding site" evidence="3">
    <location>
        <position position="341"/>
    </location>
    <ligand>
        <name>dimethylallyl diphosphate</name>
        <dbReference type="ChEBI" id="CHEBI:57623"/>
    </ligand>
</feature>
<feature type="binding site" evidence="3">
    <location>
        <position position="188"/>
    </location>
    <ligand>
        <name>dimethylallyl diphosphate</name>
        <dbReference type="ChEBI" id="CHEBI:57623"/>
    </ligand>
</feature>
<dbReference type="Proteomes" id="UP000287144">
    <property type="component" value="Unassembled WGS sequence"/>
</dbReference>
<comment type="similarity">
    <text evidence="1">Belongs to the tryptophan dimethylallyltransferase family.</text>
</comment>
<feature type="binding site" evidence="3">
    <location>
        <position position="255"/>
    </location>
    <ligand>
        <name>dimethylallyl diphosphate</name>
        <dbReference type="ChEBI" id="CHEBI:57623"/>
    </ligand>
</feature>
<dbReference type="GO" id="GO:0016765">
    <property type="term" value="F:transferase activity, transferring alkyl or aryl (other than methyl) groups"/>
    <property type="evidence" value="ECO:0007669"/>
    <property type="project" value="InterPro"/>
</dbReference>
<protein>
    <recommendedName>
        <fullName evidence="6">Aromatic prenyltransferase</fullName>
    </recommendedName>
</protein>
<accession>A0A428RXA7</accession>
<feature type="binding site" evidence="3">
    <location>
        <position position="186"/>
    </location>
    <ligand>
        <name>dimethylallyl diphosphate</name>
        <dbReference type="ChEBI" id="CHEBI:57623"/>
    </ligand>
</feature>
<gene>
    <name evidence="4" type="ORF">CEP52_017031</name>
</gene>
<evidence type="ECO:0000313" key="5">
    <source>
        <dbReference type="Proteomes" id="UP000287144"/>
    </source>
</evidence>
<feature type="binding site" evidence="3">
    <location>
        <position position="257"/>
    </location>
    <ligand>
        <name>dimethylallyl diphosphate</name>
        <dbReference type="ChEBI" id="CHEBI:57623"/>
    </ligand>
</feature>
<dbReference type="PIRSF" id="PIRSF000509">
    <property type="entry name" value="Trp_DMAT"/>
    <property type="match status" value="1"/>
</dbReference>
<dbReference type="PANTHER" id="PTHR40627:SF4">
    <property type="entry name" value="PRENYLTRANSFERASE ASQH1-RELATED"/>
    <property type="match status" value="1"/>
</dbReference>
<keyword evidence="5" id="KW-1185">Reference proteome</keyword>
<feature type="binding site" evidence="3">
    <location>
        <position position="259"/>
    </location>
    <ligand>
        <name>dimethylallyl diphosphate</name>
        <dbReference type="ChEBI" id="CHEBI:57623"/>
    </ligand>
</feature>
<dbReference type="SFLD" id="SFLDS00036">
    <property type="entry name" value="Aromatic_Prenyltransferase"/>
    <property type="match status" value="1"/>
</dbReference>
<evidence type="ECO:0000256" key="2">
    <source>
        <dbReference type="ARBA" id="ARBA00022679"/>
    </source>
</evidence>
<evidence type="ECO:0000256" key="1">
    <source>
        <dbReference type="ARBA" id="ARBA00010209"/>
    </source>
</evidence>
<dbReference type="InterPro" id="IPR017795">
    <property type="entry name" value="ABBA_NscD-like"/>
</dbReference>
<dbReference type="EMBL" id="NKCK01000428">
    <property type="protein sequence ID" value="RSL82175.1"/>
    <property type="molecule type" value="Genomic_DNA"/>
</dbReference>
<reference evidence="4 5" key="1">
    <citation type="submission" date="2017-06" db="EMBL/GenBank/DDBJ databases">
        <title>Comparative genomic analysis of Ambrosia Fusariam Clade fungi.</title>
        <authorList>
            <person name="Stajich J.E."/>
            <person name="Carrillo J."/>
            <person name="Kijimoto T."/>
            <person name="Eskalen A."/>
            <person name="O'Donnell K."/>
            <person name="Kasson M."/>
        </authorList>
    </citation>
    <scope>NUCLEOTIDE SEQUENCE [LARGE SCALE GENOMIC DNA]</scope>
    <source>
        <strain evidence="4 5">NRRL62579</strain>
    </source>
</reference>
<evidence type="ECO:0008006" key="6">
    <source>
        <dbReference type="Google" id="ProtNLM"/>
    </source>
</evidence>
<comment type="caution">
    <text evidence="4">The sequence shown here is derived from an EMBL/GenBank/DDBJ whole genome shotgun (WGS) entry which is preliminary data.</text>
</comment>
<dbReference type="InterPro" id="IPR012148">
    <property type="entry name" value="ABBA_DMATS-like"/>
</dbReference>
<sequence>MAPSSSFPDRVKAWPLAKATTQGIVDPHQQYWYLTVGHALTTFLVSAGYGHEDQVNFLYHFAKMVIPYLGVSPISGLPRWKSFMTDNHTPIELSWDFHTGTEQPTIRYSIEPVGLNAGTPEDPNNDRASVDFKQSLTQAFPNIDSTLFNHFQAVFSSRRCAKSSPERHSSTMFWAFDLKKGEIMNKVYFFPGAVAYTTNQSELAVISDAIRSAPGWRSQNLGCFETFVDYMNQHSDLRLEIDMMALDLVPSESSRLKVYFRDRRTNFQAVRDTMSLGGRVACPSPDFEEGMHKLRQLWNALLGTANVTDDTSLPYKGHRTAGVLYNVEFRRHKEMPNVKIYIPVRHYAKDDRHIARTLTAFLCDEANQQQDCRNVRACEKHYMECLRNTFGLEALTGSLGLHTYIGCSIQPGGKLRVVSYVNPNPACGV</sequence>
<name>A0A428RXA7_9HYPO</name>
<dbReference type="InterPro" id="IPR033964">
    <property type="entry name" value="ABBA"/>
</dbReference>
<feature type="binding site" evidence="3">
    <location>
        <position position="107"/>
    </location>
    <ligand>
        <name>dimethylallyl diphosphate</name>
        <dbReference type="ChEBI" id="CHEBI:57623"/>
    </ligand>
</feature>
<dbReference type="AlphaFoldDB" id="A0A428RXA7"/>
<dbReference type="NCBIfam" id="TIGR03429">
    <property type="entry name" value="arom_pren_DMATS"/>
    <property type="match status" value="1"/>
</dbReference>
<dbReference type="GO" id="GO:0009820">
    <property type="term" value="P:alkaloid metabolic process"/>
    <property type="evidence" value="ECO:0007669"/>
    <property type="project" value="InterPro"/>
</dbReference>
<dbReference type="SFLD" id="SFLDG01162">
    <property type="entry name" value="I"/>
    <property type="match status" value="1"/>
</dbReference>
<evidence type="ECO:0000313" key="4">
    <source>
        <dbReference type="EMBL" id="RSL82175.1"/>
    </source>
</evidence>
<dbReference type="CDD" id="cd13929">
    <property type="entry name" value="PT-DMATS_CymD"/>
    <property type="match status" value="1"/>
</dbReference>
<dbReference type="PANTHER" id="PTHR40627">
    <property type="entry name" value="INDOLE PRENYLTRANSFERASE TDIB-RELATED"/>
    <property type="match status" value="1"/>
</dbReference>
<organism evidence="4 5">
    <name type="scientific">Fusarium oligoseptatum</name>
    <dbReference type="NCBI Taxonomy" id="2604345"/>
    <lineage>
        <taxon>Eukaryota</taxon>
        <taxon>Fungi</taxon>
        <taxon>Dikarya</taxon>
        <taxon>Ascomycota</taxon>
        <taxon>Pezizomycotina</taxon>
        <taxon>Sordariomycetes</taxon>
        <taxon>Hypocreomycetidae</taxon>
        <taxon>Hypocreales</taxon>
        <taxon>Nectriaceae</taxon>
        <taxon>Fusarium</taxon>
        <taxon>Fusarium solani species complex</taxon>
    </lineage>
</organism>
<evidence type="ECO:0000256" key="3">
    <source>
        <dbReference type="PIRSR" id="PIRSR000509-1"/>
    </source>
</evidence>